<proteinExistence type="predicted"/>
<feature type="domain" description="Secretion system C-terminal sorting" evidence="1">
    <location>
        <begin position="332"/>
        <end position="391"/>
    </location>
</feature>
<sequence length="405" mass="43915">MPCLIQAQDALYVQNGATITVQANALISIKGNLQLGVGSQLQNSGTIEITQDREAISANWMDLTTKSYHYGNGLVRFTGAGRQSIATMNQLGKLEVNNKDFDLNSSVSADQWILVNGKINTQSNLAIVLDPSEKAISTSFSNSGFKLSWFNGTLRRHLSPSTVNHYSFPIGNQQKAFVAELDNLMTNPLNIQFLDVSFVPGPSANTHLQVIKNSNPFEAVLQEGVWELSPDATTRITGSYDLKLDRGSTNTSINSPIILNRLGNANQADWGIPEGTAPGITGLEVDYNIANLKQTASFGQFALATVEASKNVQSRTKAAVIATEKSLIVIGPNPANNQLRIHIDKPVTQLQGFISNANGTIVKTFTVQNNKTIDLTALNPGTYFITLPDGNGPRKAWQQKFLLVK</sequence>
<dbReference type="Pfam" id="PF18962">
    <property type="entry name" value="Por_Secre_tail"/>
    <property type="match status" value="1"/>
</dbReference>
<gene>
    <name evidence="2" type="ORF">SY85_23155</name>
</gene>
<reference evidence="2 3" key="2">
    <citation type="journal article" date="2016" name="Int. J. Syst. Evol. Microbiol.">
        <title>Flavisolibacter tropicus sp. nov., isolated from tropical soil.</title>
        <authorList>
            <person name="Lee J.J."/>
            <person name="Kang M.S."/>
            <person name="Kim G.S."/>
            <person name="Lee C.S."/>
            <person name="Lim S."/>
            <person name="Lee J."/>
            <person name="Roh S.H."/>
            <person name="Kang H."/>
            <person name="Ha J.M."/>
            <person name="Bae S."/>
            <person name="Jung H.Y."/>
            <person name="Kim M.K."/>
        </authorList>
    </citation>
    <scope>NUCLEOTIDE SEQUENCE [LARGE SCALE GENOMIC DNA]</scope>
    <source>
        <strain evidence="2 3">LCS9</strain>
    </source>
</reference>
<protein>
    <recommendedName>
        <fullName evidence="1">Secretion system C-terminal sorting domain-containing protein</fullName>
    </recommendedName>
</protein>
<reference evidence="3" key="1">
    <citation type="submission" date="2015-01" db="EMBL/GenBank/DDBJ databases">
        <title>Flavisolibacter sp./LCS9/ whole genome sequencing.</title>
        <authorList>
            <person name="Kim M.K."/>
            <person name="Srinivasan S."/>
            <person name="Lee J.-J."/>
        </authorList>
    </citation>
    <scope>NUCLEOTIDE SEQUENCE [LARGE SCALE GENOMIC DNA]</scope>
    <source>
        <strain evidence="3">LCS9</strain>
    </source>
</reference>
<evidence type="ECO:0000313" key="2">
    <source>
        <dbReference type="EMBL" id="ANE52942.1"/>
    </source>
</evidence>
<dbReference type="EMBL" id="CP011390">
    <property type="protein sequence ID" value="ANE52942.1"/>
    <property type="molecule type" value="Genomic_DNA"/>
</dbReference>
<name>A0A172U144_9BACT</name>
<accession>A0A172U144</accession>
<dbReference type="NCBIfam" id="TIGR04183">
    <property type="entry name" value="Por_Secre_tail"/>
    <property type="match status" value="1"/>
</dbReference>
<evidence type="ECO:0000259" key="1">
    <source>
        <dbReference type="Pfam" id="PF18962"/>
    </source>
</evidence>
<dbReference type="InterPro" id="IPR026444">
    <property type="entry name" value="Secre_tail"/>
</dbReference>
<dbReference type="AlphaFoldDB" id="A0A172U144"/>
<organism evidence="2 3">
    <name type="scientific">Flavisolibacter tropicus</name>
    <dbReference type="NCBI Taxonomy" id="1492898"/>
    <lineage>
        <taxon>Bacteria</taxon>
        <taxon>Pseudomonadati</taxon>
        <taxon>Bacteroidota</taxon>
        <taxon>Chitinophagia</taxon>
        <taxon>Chitinophagales</taxon>
        <taxon>Chitinophagaceae</taxon>
        <taxon>Flavisolibacter</taxon>
    </lineage>
</organism>
<dbReference type="KEGG" id="fla:SY85_23155"/>
<evidence type="ECO:0000313" key="3">
    <source>
        <dbReference type="Proteomes" id="UP000077177"/>
    </source>
</evidence>
<dbReference type="Proteomes" id="UP000077177">
    <property type="component" value="Chromosome"/>
</dbReference>
<keyword evidence="3" id="KW-1185">Reference proteome</keyword>